<dbReference type="InterPro" id="IPR004274">
    <property type="entry name" value="FCP1_dom"/>
</dbReference>
<dbReference type="CDD" id="cd07521">
    <property type="entry name" value="HAD_FCP1-like"/>
    <property type="match status" value="1"/>
</dbReference>
<proteinExistence type="inferred from homology"/>
<name>A0ABR2GRN7_9EUKA</name>
<dbReference type="PANTHER" id="PTHR12210">
    <property type="entry name" value="DULLARD PROTEIN PHOSPHATASE"/>
    <property type="match status" value="1"/>
</dbReference>
<dbReference type="InterPro" id="IPR023214">
    <property type="entry name" value="HAD_sf"/>
</dbReference>
<comment type="caution">
    <text evidence="3">The sequence shown here is derived from an EMBL/GenBank/DDBJ whole genome shotgun (WGS) entry which is preliminary data.</text>
</comment>
<dbReference type="InterPro" id="IPR050365">
    <property type="entry name" value="TIM50"/>
</dbReference>
<reference evidence="3 4" key="1">
    <citation type="submission" date="2024-04" db="EMBL/GenBank/DDBJ databases">
        <title>Tritrichomonas musculus Genome.</title>
        <authorList>
            <person name="Alves-Ferreira E."/>
            <person name="Grigg M."/>
            <person name="Lorenzi H."/>
            <person name="Galac M."/>
        </authorList>
    </citation>
    <scope>NUCLEOTIDE SEQUENCE [LARGE SCALE GENOMIC DNA]</scope>
    <source>
        <strain evidence="3 4">EAF2021</strain>
    </source>
</reference>
<keyword evidence="1" id="KW-0811">Translocation</keyword>
<comment type="subcellular location">
    <subcellularLocation>
        <location evidence="1">Mitochondrion inner membrane</location>
        <topology evidence="1">Single-pass membrane protein</topology>
    </subcellularLocation>
</comment>
<feature type="domain" description="FCP1 homology" evidence="2">
    <location>
        <begin position="22"/>
        <end position="176"/>
    </location>
</feature>
<evidence type="ECO:0000313" key="4">
    <source>
        <dbReference type="Proteomes" id="UP001470230"/>
    </source>
</evidence>
<dbReference type="InterPro" id="IPR036412">
    <property type="entry name" value="HAD-like_sf"/>
</dbReference>
<comment type="similarity">
    <text evidence="1">Belongs to the TIM50 family.</text>
</comment>
<dbReference type="SUPFAM" id="SSF56784">
    <property type="entry name" value="HAD-like"/>
    <property type="match status" value="1"/>
</dbReference>
<sequence>MDTQQRLKCPDPTYPPDFPPPPIENMKTLIFDLDDTLVHTTTSPSNSNIDSFQFGNPPYYVLERPGLPQLLQKYSKLFDIFIFTSGERFYADPIINVIWPFLDEQHRLFRNSCTVENLEMRKDLTAFKRPEKEIILVEDNVFLKKFYPKNTIIVPRFSGSPKDNILTDWLPSILDNCASSNDVREIIGNIDDCNYY</sequence>
<dbReference type="EMBL" id="JAPFFF010000066">
    <property type="protein sequence ID" value="KAK8836331.1"/>
    <property type="molecule type" value="Genomic_DNA"/>
</dbReference>
<gene>
    <name evidence="3" type="ORF">M9Y10_039666</name>
</gene>
<keyword evidence="1" id="KW-0809">Transit peptide</keyword>
<dbReference type="SMART" id="SM00577">
    <property type="entry name" value="CPDc"/>
    <property type="match status" value="1"/>
</dbReference>
<comment type="subunit">
    <text evidence="1">Component of the TIM23 complex.</text>
</comment>
<dbReference type="Proteomes" id="UP001470230">
    <property type="component" value="Unassembled WGS sequence"/>
</dbReference>
<protein>
    <recommendedName>
        <fullName evidence="1">Mitochondrial import inner membrane translocase subunit TIM50</fullName>
    </recommendedName>
</protein>
<evidence type="ECO:0000256" key="1">
    <source>
        <dbReference type="RuleBase" id="RU365079"/>
    </source>
</evidence>
<comment type="function">
    <text evidence="1">Essential component of the TIM23 complex, a complex that mediates the translocation of transit peptide-containing proteins across the mitochondrial inner membrane.</text>
</comment>
<dbReference type="Gene3D" id="3.40.50.1000">
    <property type="entry name" value="HAD superfamily/HAD-like"/>
    <property type="match status" value="1"/>
</dbReference>
<keyword evidence="1" id="KW-0813">Transport</keyword>
<dbReference type="PROSITE" id="PS50969">
    <property type="entry name" value="FCP1"/>
    <property type="match status" value="1"/>
</dbReference>
<keyword evidence="1" id="KW-0653">Protein transport</keyword>
<evidence type="ECO:0000259" key="2">
    <source>
        <dbReference type="PROSITE" id="PS50969"/>
    </source>
</evidence>
<evidence type="ECO:0000313" key="3">
    <source>
        <dbReference type="EMBL" id="KAK8836331.1"/>
    </source>
</evidence>
<accession>A0ABR2GRN7</accession>
<organism evidence="3 4">
    <name type="scientific">Tritrichomonas musculus</name>
    <dbReference type="NCBI Taxonomy" id="1915356"/>
    <lineage>
        <taxon>Eukaryota</taxon>
        <taxon>Metamonada</taxon>
        <taxon>Parabasalia</taxon>
        <taxon>Tritrichomonadida</taxon>
        <taxon>Tritrichomonadidae</taxon>
        <taxon>Tritrichomonas</taxon>
    </lineage>
</organism>
<keyword evidence="1" id="KW-0496">Mitochondrion</keyword>
<keyword evidence="4" id="KW-1185">Reference proteome</keyword>
<dbReference type="Pfam" id="PF03031">
    <property type="entry name" value="NIF"/>
    <property type="match status" value="1"/>
</dbReference>